<name>E6SST3_BACT6</name>
<dbReference type="Proteomes" id="UP000008630">
    <property type="component" value="Chromosome"/>
</dbReference>
<gene>
    <name evidence="1" type="ordered locus">Bache_1186</name>
</gene>
<reference key="1">
    <citation type="submission" date="2010-11" db="EMBL/GenBank/DDBJ databases">
        <title>The complete genome of Bacteroides helcogenes P 36-108.</title>
        <authorList>
            <consortium name="US DOE Joint Genome Institute (JGI-PGF)"/>
            <person name="Lucas S."/>
            <person name="Copeland A."/>
            <person name="Lapidus A."/>
            <person name="Bruce D."/>
            <person name="Goodwin L."/>
            <person name="Pitluck S."/>
            <person name="Kyrpides N."/>
            <person name="Mavromatis K."/>
            <person name="Ivanova N."/>
            <person name="Zeytun A."/>
            <person name="Brettin T."/>
            <person name="Detter J.C."/>
            <person name="Tapia R."/>
            <person name="Han C."/>
            <person name="Land M."/>
            <person name="Hauser L."/>
            <person name="Markowitz V."/>
            <person name="Cheng J.-F."/>
            <person name="Hugenholtz P."/>
            <person name="Woyke T."/>
            <person name="Wu D."/>
            <person name="Gronow S."/>
            <person name="Wellnitz S."/>
            <person name="Brambilla E."/>
            <person name="Klenk H.-P."/>
            <person name="Eisen J.A."/>
        </authorList>
    </citation>
    <scope>NUCLEOTIDE SEQUENCE</scope>
    <source>
        <strain>P 36-108</strain>
    </source>
</reference>
<protein>
    <recommendedName>
        <fullName evidence="3">Lipoprotein</fullName>
    </recommendedName>
</protein>
<dbReference type="RefSeq" id="WP_013546790.1">
    <property type="nucleotide sequence ID" value="NC_014933.1"/>
</dbReference>
<organism evidence="1 2">
    <name type="scientific">Bacteroides helcogenes (strain ATCC 35417 / DSM 20613 / JCM 6297 / CCUG 15421 / P 36-108)</name>
    <dbReference type="NCBI Taxonomy" id="693979"/>
    <lineage>
        <taxon>Bacteria</taxon>
        <taxon>Pseudomonadati</taxon>
        <taxon>Bacteroidota</taxon>
        <taxon>Bacteroidia</taxon>
        <taxon>Bacteroidales</taxon>
        <taxon>Bacteroidaceae</taxon>
        <taxon>Bacteroides</taxon>
    </lineage>
</organism>
<evidence type="ECO:0000313" key="1">
    <source>
        <dbReference type="EMBL" id="ADV43196.1"/>
    </source>
</evidence>
<proteinExistence type="predicted"/>
<dbReference type="EMBL" id="CP002352">
    <property type="protein sequence ID" value="ADV43196.1"/>
    <property type="molecule type" value="Genomic_DNA"/>
</dbReference>
<keyword evidence="2" id="KW-1185">Reference proteome</keyword>
<dbReference type="HOGENOM" id="CLU_1048292_0_0_10"/>
<dbReference type="AlphaFoldDB" id="E6SST3"/>
<dbReference type="KEGG" id="bhl:Bache_1186"/>
<dbReference type="PATRIC" id="fig|693979.3.peg.1255"/>
<evidence type="ECO:0000313" key="2">
    <source>
        <dbReference type="Proteomes" id="UP000008630"/>
    </source>
</evidence>
<dbReference type="PROSITE" id="PS51257">
    <property type="entry name" value="PROKAR_LIPOPROTEIN"/>
    <property type="match status" value="1"/>
</dbReference>
<evidence type="ECO:0008006" key="3">
    <source>
        <dbReference type="Google" id="ProtNLM"/>
    </source>
</evidence>
<accession>E6SST3</accession>
<reference evidence="1 2" key="2">
    <citation type="journal article" date="2011" name="Stand. Genomic Sci.">
        <title>Complete genome sequence of Bacteroides helcogenes type strain (P 36-108).</title>
        <authorList>
            <person name="Pati A."/>
            <person name="Gronow S."/>
            <person name="Zeytun A."/>
            <person name="Lapidus A."/>
            <person name="Nolan M."/>
            <person name="Hammon N."/>
            <person name="Deshpande S."/>
            <person name="Cheng J.F."/>
            <person name="Tapia R."/>
            <person name="Han C."/>
            <person name="Goodwin L."/>
            <person name="Pitluck S."/>
            <person name="Liolios K."/>
            <person name="Pagani I."/>
            <person name="Ivanova N."/>
            <person name="Mavromatis K."/>
            <person name="Chen A."/>
            <person name="Palaniappan K."/>
            <person name="Land M."/>
            <person name="Hauser L."/>
            <person name="Chang Y.J."/>
            <person name="Jeffries C.D."/>
            <person name="Detter J.C."/>
            <person name="Brambilla E."/>
            <person name="Rohde M."/>
            <person name="Goker M."/>
            <person name="Woyke T."/>
            <person name="Bristow J."/>
            <person name="Eisen J.A."/>
            <person name="Markowitz V."/>
            <person name="Hugenholtz P."/>
            <person name="Kyrpides N.C."/>
            <person name="Klenk H.P."/>
            <person name="Lucas S."/>
        </authorList>
    </citation>
    <scope>NUCLEOTIDE SEQUENCE [LARGE SCALE GENOMIC DNA]</scope>
    <source>
        <strain evidence="2">ATCC 35417 / DSM 20613 / JCM 6297 / CCUG 15421 / P 36-108</strain>
    </source>
</reference>
<sequence length="265" mass="28655">MKRYIPLSLFVCLLFTAACENNDKLSDTRLSDQTLAAISLSNVTVEKYDATFNVELKEKGNPAAREYGVLVSEEPQPSITNSTIIVADMAATTSNLKHTFSPGTTYYVCAYALTANQFIASEVKQFKTAEHPLKAFIGSKTLSGYSLITKKQNSAEVTITFDDKDETVAYLKGLSSEAGVNLALEPVKMIFDLAKGTVTIPDGQIATEKNYGNYSFVSLESNPTTGGIVGSIENKAIKFNSLGAVIVAGNNNGLFHWAYSDLTIQ</sequence>
<dbReference type="OrthoDB" id="1026857at2"/>
<dbReference type="STRING" id="693979.Bache_1186"/>